<dbReference type="Gene3D" id="1.10.260.40">
    <property type="entry name" value="lambda repressor-like DNA-binding domains"/>
    <property type="match status" value="1"/>
</dbReference>
<organism evidence="3 4">
    <name type="scientific">Marinicella litoralis</name>
    <dbReference type="NCBI Taxonomy" id="644220"/>
    <lineage>
        <taxon>Bacteria</taxon>
        <taxon>Pseudomonadati</taxon>
        <taxon>Pseudomonadota</taxon>
        <taxon>Gammaproteobacteria</taxon>
        <taxon>Lysobacterales</taxon>
        <taxon>Marinicellaceae</taxon>
        <taxon>Marinicella</taxon>
    </lineage>
</organism>
<dbReference type="SMART" id="SM00530">
    <property type="entry name" value="HTH_XRE"/>
    <property type="match status" value="1"/>
</dbReference>
<proteinExistence type="predicted"/>
<dbReference type="AlphaFoldDB" id="A0A4R6Y131"/>
<protein>
    <submittedName>
        <fullName evidence="3">Helix-turn-helix protein</fullName>
    </submittedName>
</protein>
<reference evidence="3 4" key="1">
    <citation type="submission" date="2019-03" db="EMBL/GenBank/DDBJ databases">
        <title>Genomic Encyclopedia of Type Strains, Phase IV (KMG-IV): sequencing the most valuable type-strain genomes for metagenomic binning, comparative biology and taxonomic classification.</title>
        <authorList>
            <person name="Goeker M."/>
        </authorList>
    </citation>
    <scope>NUCLEOTIDE SEQUENCE [LARGE SCALE GENOMIC DNA]</scope>
    <source>
        <strain evidence="3 4">DSM 25488</strain>
    </source>
</reference>
<keyword evidence="1" id="KW-0472">Membrane</keyword>
<dbReference type="Pfam" id="PF01381">
    <property type="entry name" value="HTH_3"/>
    <property type="match status" value="1"/>
</dbReference>
<sequence length="137" mass="15787">MIVKKLRDKNNWSQEHLAELCGLNVRTVQRVESGKKASLETLKSLASVFEVEISKLTEEITVIDKKSEVWKEQPWWLRLAFFGVASRRIQVYAEFSLLVFGLLALFAFDSKHIAAGLFMATYFTGLAIRYGDDKRIW</sequence>
<dbReference type="SUPFAM" id="SSF47413">
    <property type="entry name" value="lambda repressor-like DNA-binding domains"/>
    <property type="match status" value="1"/>
</dbReference>
<evidence type="ECO:0000256" key="1">
    <source>
        <dbReference type="SAM" id="Phobius"/>
    </source>
</evidence>
<dbReference type="RefSeq" id="WP_099017536.1">
    <property type="nucleotide sequence ID" value="NZ_NIHB01000001.1"/>
</dbReference>
<keyword evidence="1" id="KW-0812">Transmembrane</keyword>
<dbReference type="EMBL" id="SNZB01000001">
    <property type="protein sequence ID" value="TDR23853.1"/>
    <property type="molecule type" value="Genomic_DNA"/>
</dbReference>
<dbReference type="CDD" id="cd00093">
    <property type="entry name" value="HTH_XRE"/>
    <property type="match status" value="1"/>
</dbReference>
<evidence type="ECO:0000313" key="4">
    <source>
        <dbReference type="Proteomes" id="UP000295724"/>
    </source>
</evidence>
<accession>A0A4R6Y131</accession>
<evidence type="ECO:0000313" key="3">
    <source>
        <dbReference type="EMBL" id="TDR23853.1"/>
    </source>
</evidence>
<name>A0A4R6Y131_9GAMM</name>
<gene>
    <name evidence="3" type="ORF">C8D91_0720</name>
</gene>
<feature type="transmembrane region" description="Helical" evidence="1">
    <location>
        <begin position="91"/>
        <end position="108"/>
    </location>
</feature>
<feature type="transmembrane region" description="Helical" evidence="1">
    <location>
        <begin position="114"/>
        <end position="131"/>
    </location>
</feature>
<keyword evidence="1" id="KW-1133">Transmembrane helix</keyword>
<comment type="caution">
    <text evidence="3">The sequence shown here is derived from an EMBL/GenBank/DDBJ whole genome shotgun (WGS) entry which is preliminary data.</text>
</comment>
<dbReference type="GO" id="GO:0003677">
    <property type="term" value="F:DNA binding"/>
    <property type="evidence" value="ECO:0007669"/>
    <property type="project" value="InterPro"/>
</dbReference>
<feature type="domain" description="HTH cro/C1-type" evidence="2">
    <location>
        <begin position="3"/>
        <end position="56"/>
    </location>
</feature>
<dbReference type="PROSITE" id="PS50943">
    <property type="entry name" value="HTH_CROC1"/>
    <property type="match status" value="1"/>
</dbReference>
<dbReference type="InterPro" id="IPR001387">
    <property type="entry name" value="Cro/C1-type_HTH"/>
</dbReference>
<dbReference type="Proteomes" id="UP000295724">
    <property type="component" value="Unassembled WGS sequence"/>
</dbReference>
<dbReference type="OrthoDB" id="21915at2"/>
<evidence type="ECO:0000259" key="2">
    <source>
        <dbReference type="PROSITE" id="PS50943"/>
    </source>
</evidence>
<keyword evidence="4" id="KW-1185">Reference proteome</keyword>
<dbReference type="InterPro" id="IPR010982">
    <property type="entry name" value="Lambda_DNA-bd_dom_sf"/>
</dbReference>